<dbReference type="AlphaFoldDB" id="A0A2K3KGB5"/>
<feature type="region of interest" description="Disordered" evidence="1">
    <location>
        <begin position="1"/>
        <end position="20"/>
    </location>
</feature>
<reference evidence="2 3" key="1">
    <citation type="journal article" date="2014" name="Am. J. Bot.">
        <title>Genome assembly and annotation for red clover (Trifolium pratense; Fabaceae).</title>
        <authorList>
            <person name="Istvanek J."/>
            <person name="Jaros M."/>
            <person name="Krenek A."/>
            <person name="Repkova J."/>
        </authorList>
    </citation>
    <scope>NUCLEOTIDE SEQUENCE [LARGE SCALE GENOMIC DNA]</scope>
    <source>
        <strain evidence="3">cv. Tatra</strain>
        <tissue evidence="2">Young leaves</tissue>
    </source>
</reference>
<dbReference type="EMBL" id="ASHM01095355">
    <property type="protein sequence ID" value="PNX65308.1"/>
    <property type="molecule type" value="Genomic_DNA"/>
</dbReference>
<evidence type="ECO:0000256" key="1">
    <source>
        <dbReference type="SAM" id="MobiDB-lite"/>
    </source>
</evidence>
<sequence length="81" mass="9479">MGFSARPSHPSWPRWRVFSPHRGHDGSYRGTMEDLHRIFCVLFKSSSCHDDKSSWYDGKNLLRIFFNLTAFSSRHAGIHRV</sequence>
<organism evidence="2 3">
    <name type="scientific">Trifolium pratense</name>
    <name type="common">Red clover</name>
    <dbReference type="NCBI Taxonomy" id="57577"/>
    <lineage>
        <taxon>Eukaryota</taxon>
        <taxon>Viridiplantae</taxon>
        <taxon>Streptophyta</taxon>
        <taxon>Embryophyta</taxon>
        <taxon>Tracheophyta</taxon>
        <taxon>Spermatophyta</taxon>
        <taxon>Magnoliopsida</taxon>
        <taxon>eudicotyledons</taxon>
        <taxon>Gunneridae</taxon>
        <taxon>Pentapetalae</taxon>
        <taxon>rosids</taxon>
        <taxon>fabids</taxon>
        <taxon>Fabales</taxon>
        <taxon>Fabaceae</taxon>
        <taxon>Papilionoideae</taxon>
        <taxon>50 kb inversion clade</taxon>
        <taxon>NPAAA clade</taxon>
        <taxon>Hologalegina</taxon>
        <taxon>IRL clade</taxon>
        <taxon>Trifolieae</taxon>
        <taxon>Trifolium</taxon>
    </lineage>
</organism>
<proteinExistence type="predicted"/>
<accession>A0A2K3KGB5</accession>
<gene>
    <name evidence="2" type="ORF">L195_g054474</name>
</gene>
<feature type="non-terminal residue" evidence="2">
    <location>
        <position position="81"/>
    </location>
</feature>
<evidence type="ECO:0000313" key="2">
    <source>
        <dbReference type="EMBL" id="PNX65308.1"/>
    </source>
</evidence>
<protein>
    <submittedName>
        <fullName evidence="2">Uncharacterized protein</fullName>
    </submittedName>
</protein>
<comment type="caution">
    <text evidence="2">The sequence shown here is derived from an EMBL/GenBank/DDBJ whole genome shotgun (WGS) entry which is preliminary data.</text>
</comment>
<reference evidence="2 3" key="2">
    <citation type="journal article" date="2017" name="Front. Plant Sci.">
        <title>Gene Classification and Mining of Molecular Markers Useful in Red Clover (Trifolium pratense) Breeding.</title>
        <authorList>
            <person name="Istvanek J."/>
            <person name="Dluhosova J."/>
            <person name="Dluhos P."/>
            <person name="Patkova L."/>
            <person name="Nedelnik J."/>
            <person name="Repkova J."/>
        </authorList>
    </citation>
    <scope>NUCLEOTIDE SEQUENCE [LARGE SCALE GENOMIC DNA]</scope>
    <source>
        <strain evidence="3">cv. Tatra</strain>
        <tissue evidence="2">Young leaves</tissue>
    </source>
</reference>
<dbReference type="Proteomes" id="UP000236291">
    <property type="component" value="Unassembled WGS sequence"/>
</dbReference>
<evidence type="ECO:0000313" key="3">
    <source>
        <dbReference type="Proteomes" id="UP000236291"/>
    </source>
</evidence>
<name>A0A2K3KGB5_TRIPR</name>